<evidence type="ECO:0000256" key="6">
    <source>
        <dbReference type="ARBA" id="ARBA00022581"/>
    </source>
</evidence>
<evidence type="ECO:0000256" key="18">
    <source>
        <dbReference type="ARBA" id="ARBA00031199"/>
    </source>
</evidence>
<keyword evidence="16" id="KW-1038">Host endoplasmic reticulum</keyword>
<dbReference type="GO" id="GO:0046718">
    <property type="term" value="P:symbiont entry into host cell"/>
    <property type="evidence" value="ECO:0007669"/>
    <property type="project" value="UniProtKB-KW"/>
</dbReference>
<keyword evidence="11" id="KW-0946">Virion</keyword>
<evidence type="ECO:0000256" key="1">
    <source>
        <dbReference type="ARBA" id="ARBA00004244"/>
    </source>
</evidence>
<feature type="transmembrane region" description="Helical" evidence="19">
    <location>
        <begin position="444"/>
        <end position="462"/>
    </location>
</feature>
<evidence type="ECO:0000259" key="21">
    <source>
        <dbReference type="Pfam" id="PF03563"/>
    </source>
</evidence>
<dbReference type="InterPro" id="IPR026400">
    <property type="entry name" value="Bunya_nonstruc_pro_NSm"/>
</dbReference>
<proteinExistence type="predicted"/>
<evidence type="ECO:0000256" key="2">
    <source>
        <dbReference type="ARBA" id="ARBA00004252"/>
    </source>
</evidence>
<keyword evidence="8" id="KW-0732">Signal</keyword>
<dbReference type="GO" id="GO:0044167">
    <property type="term" value="C:host cell endoplasmic reticulum membrane"/>
    <property type="evidence" value="ECO:0007669"/>
    <property type="project" value="UniProtKB-SubCell"/>
</dbReference>
<feature type="domain" description="Bunyavirus glycoprotein G1" evidence="20">
    <location>
        <begin position="519"/>
        <end position="1339"/>
    </location>
</feature>
<dbReference type="InterPro" id="IPR005167">
    <property type="entry name" value="Bunya_G1"/>
</dbReference>
<keyword evidence="6" id="KW-0945">Host-virus interaction</keyword>
<dbReference type="GO" id="GO:0044178">
    <property type="term" value="C:host cell Golgi membrane"/>
    <property type="evidence" value="ECO:0007669"/>
    <property type="project" value="UniProtKB-SubCell"/>
</dbReference>
<dbReference type="GO" id="GO:0044003">
    <property type="term" value="P:symbiont-mediated perturbation of host process"/>
    <property type="evidence" value="ECO:0007669"/>
    <property type="project" value="InterPro"/>
</dbReference>
<name>A0A513S6T1_9VIRU</name>
<comment type="subcellular location">
    <subcellularLocation>
        <location evidence="2">Host Golgi apparatus membrane</location>
        <topology evidence="2">Multi-pass membrane protein</topology>
    </subcellularLocation>
    <subcellularLocation>
        <location evidence="1">Host Golgi apparatus membrane</location>
        <topology evidence="1">Single-pass type I membrane protein</topology>
    </subcellularLocation>
    <subcellularLocation>
        <location evidence="3">Host endoplasmic reticulum membrane</location>
        <topology evidence="3">Single-pass type I membrane protein</topology>
    </subcellularLocation>
    <subcellularLocation>
        <location evidence="4">Virion membrane</location>
        <topology evidence="4">Single-pass type I membrane protein</topology>
    </subcellularLocation>
</comment>
<evidence type="ECO:0000256" key="19">
    <source>
        <dbReference type="SAM" id="Phobius"/>
    </source>
</evidence>
<evidence type="ECO:0000256" key="7">
    <source>
        <dbReference type="ARBA" id="ARBA00022692"/>
    </source>
</evidence>
<evidence type="ECO:0000256" key="10">
    <source>
        <dbReference type="ARBA" id="ARBA00022812"/>
    </source>
</evidence>
<keyword evidence="7 19" id="KW-0812">Transmembrane</keyword>
<evidence type="ECO:0000256" key="4">
    <source>
        <dbReference type="ARBA" id="ARBA00004563"/>
    </source>
</evidence>
<reference evidence="22" key="1">
    <citation type="journal article" date="2019" name="Virology">
        <title>Evolutionary history of Simbu serogroup orthobunyaviruses in the Australian episystem.</title>
        <authorList>
            <person name="Wang J."/>
            <person name="Firth C."/>
            <person name="Amos-Ritchie R."/>
            <person name="Davis S.S."/>
            <person name="Yin H."/>
            <person name="Holmes E.C."/>
            <person name="Blasdell K.R."/>
            <person name="Walker P.J."/>
        </authorList>
    </citation>
    <scope>NUCLEOTIDE SEQUENCE</scope>
    <source>
        <strain evidence="22">Cs322</strain>
    </source>
</reference>
<dbReference type="GO" id="GO:0055036">
    <property type="term" value="C:virion membrane"/>
    <property type="evidence" value="ECO:0007669"/>
    <property type="project" value="UniProtKB-SubCell"/>
</dbReference>
<evidence type="ECO:0000256" key="5">
    <source>
        <dbReference type="ARBA" id="ARBA00015294"/>
    </source>
</evidence>
<evidence type="ECO:0000256" key="3">
    <source>
        <dbReference type="ARBA" id="ARBA00004482"/>
    </source>
</evidence>
<dbReference type="EMBL" id="MH735050">
    <property type="protein sequence ID" value="QCT81308.1"/>
    <property type="molecule type" value="Genomic_RNA"/>
</dbReference>
<evidence type="ECO:0000256" key="12">
    <source>
        <dbReference type="ARBA" id="ARBA00022870"/>
    </source>
</evidence>
<evidence type="ECO:0000256" key="11">
    <source>
        <dbReference type="ARBA" id="ARBA00022844"/>
    </source>
</evidence>
<evidence type="ECO:0000313" key="22">
    <source>
        <dbReference type="EMBL" id="QCT81308.1"/>
    </source>
</evidence>
<evidence type="ECO:0000256" key="14">
    <source>
        <dbReference type="ARBA" id="ARBA00023136"/>
    </source>
</evidence>
<evidence type="ECO:0000256" key="8">
    <source>
        <dbReference type="ARBA" id="ARBA00022729"/>
    </source>
</evidence>
<dbReference type="Pfam" id="PF03557">
    <property type="entry name" value="Bunya_G1"/>
    <property type="match status" value="1"/>
</dbReference>
<evidence type="ECO:0000256" key="13">
    <source>
        <dbReference type="ARBA" id="ARBA00022989"/>
    </source>
</evidence>
<evidence type="ECO:0000256" key="16">
    <source>
        <dbReference type="ARBA" id="ARBA00023184"/>
    </source>
</evidence>
<keyword evidence="15" id="KW-0325">Glycoprotein</keyword>
<dbReference type="InterPro" id="IPR005168">
    <property type="entry name" value="Bunya_G2"/>
</dbReference>
<feature type="domain" description="Bunyavirus glycoprotein G2" evidence="21">
    <location>
        <begin position="25"/>
        <end position="307"/>
    </location>
</feature>
<dbReference type="NCBIfam" id="TIGR04210">
    <property type="entry name" value="bunya_NSm"/>
    <property type="match status" value="1"/>
</dbReference>
<accession>A0A513S6T1</accession>
<feature type="transmembrane region" description="Helical" evidence="19">
    <location>
        <begin position="211"/>
        <end position="238"/>
    </location>
</feature>
<dbReference type="InterPro" id="IPR014413">
    <property type="entry name" value="M_poly_OrthobunV"/>
</dbReference>
<keyword evidence="10" id="KW-1040">Host Golgi apparatus</keyword>
<feature type="transmembrane region" description="Helical" evidence="19">
    <location>
        <begin position="1354"/>
        <end position="1376"/>
    </location>
</feature>
<keyword evidence="9" id="KW-1161">Viral attachment to host cell</keyword>
<protein>
    <recommendedName>
        <fullName evidence="5">Envelopment polyprotein</fullName>
    </recommendedName>
    <alternativeName>
        <fullName evidence="18">M polyprotein</fullName>
    </alternativeName>
</protein>
<feature type="transmembrane region" description="Helical" evidence="19">
    <location>
        <begin position="363"/>
        <end position="382"/>
    </location>
</feature>
<evidence type="ECO:0000256" key="9">
    <source>
        <dbReference type="ARBA" id="ARBA00022804"/>
    </source>
</evidence>
<keyword evidence="17" id="KW-1160">Virus entry into host cell</keyword>
<keyword evidence="12" id="KW-1043">Host membrane</keyword>
<evidence type="ECO:0000256" key="17">
    <source>
        <dbReference type="ARBA" id="ARBA00023296"/>
    </source>
</evidence>
<sequence>MNFFFLFFILPLALSVPPKNTKGGKCFYGGEKFKEVNASMNMAEVCLRDDISLIKSISHHTLSSDRSKIESSVSYYRLFFVKEWFNCNPIEDVAGTFLVLDVDHVGSIVAKVYACRAVCEITTEQDTGNILIKSEDLNHYSIQGTTIKNGWFKGTIEISLEATCEHIHITCGHKTIEFNACFRTHKKCIRYFKKSILPELIIESFCTNMELIILLIFGIISVVMSIILTKTHLVYLLIPIFYPFVKAYGIFYEKCMRKCKNCGLAIHPFSKCPVSCICGMQYNSTEALKVHRQCKNCTGFKSLTHTRSLCKKKLPNATLAIMVTVLFFSFITPISAKCYEEEQLVDEFRSALNNLQQITIRNNIYICVLAGIITLICMRLIIMRYYVKIRYVLCNYCGLIHLKQGLILEQGFTNRCLTCICSNKNVHKATEDCLSHSHMKSYRYSHILILTLVAMSLLSPVYSSPCLQPEELNSLEEMSLCLALYQNQTQNVEYSQLMSQLKTHIHEDELNILLPKTKPTFKEMIKKIETANDYHISTIYEYINGFMYPETLRALLKPAGETTIEWRTYFKNTGLHACDKNIEKMICRCILKQKECDNTKVDAAKTLENYYTSRPEELKEDMAILTKGLSKAFPGLTAILLNQIVSSEKYELFPHITFKMKLASADNRQLTGILNFFEFVADRNMTKKEKQLRSLPSIRHLGDKFTHKSAGEKNIKKCAEPKTVRCTGKRLRSLIIEFQACNSNGIRLYKQPKYPRIMTGPVLCLADRHCLQDFIPISVDDNVEKLQCYASQSSDESNGMLVAKNDIRLKKIGQCSINSEKKSIVESKDGKFYEYRVLQHKKTTLVDEYCLSSECDEQFYPYHPDNLKSCTWHESTHGTTSQTKVVHNDIESFASAIKLSLHNDLTTHHFKPTDSLPHVVPNYRGISIRGTENENGIQNAFVLFNIPLQSGHSQGYTLADTNGAKIFDIVVYVKQAKVKAQYVYQYSTGPTIGINVKHEELCTGSCPHDIPKDQNWLTFSREHTSAWGCESWGCLAIGTGCVYGSCQDIIKEEGHVYKKLGSEEIETEICISDPYETLCNKIDVLEPVLTDTMQVEITAQQTNLLKEVLFVKDKNIYSGDINPRGTYAKKCGSVQKVDGLISGIGNPKFDYHCHAMSRKDIILRRCYDNEYVSCSALQLEPDLKITKDNGKILILNDGNLLGGAAIRLNLGDIKYKSISAAEIQISGIGTCGGCVQCFTDIACKLEITSTGIKQCEVTSNCYVYTSNILVQEGLNTLNVKLKCLSKEVKISICKTNIDLKSSVVEDHSVLDLTSSDQTSYIKEYDKKCSTWLCRVYDEGLGFIFKPFWSEINLWGKYILIIVGLCLLIIIIAKLIAPLIKYIISTPKYNDYVYKIENKMH</sequence>
<feature type="transmembrane region" description="Helical" evidence="19">
    <location>
        <begin position="317"/>
        <end position="336"/>
    </location>
</feature>
<organism evidence="22">
    <name type="scientific">Peaton virus</name>
    <dbReference type="NCBI Taxonomy" id="159151"/>
    <lineage>
        <taxon>Viruses</taxon>
        <taxon>Riboviria</taxon>
        <taxon>Orthornavirae</taxon>
        <taxon>Negarnaviricota</taxon>
        <taxon>Polyploviricotina</taxon>
        <taxon>Bunyaviricetes</taxon>
        <taxon>Elliovirales</taxon>
        <taxon>Peribunyaviridae</taxon>
        <taxon>Orthobunyavirus</taxon>
        <taxon>Orthobunyavirus peachesterense</taxon>
    </lineage>
</organism>
<dbReference type="PIRSF" id="PIRSF003944">
    <property type="entry name" value="M_poly_OrthobunV"/>
    <property type="match status" value="1"/>
</dbReference>
<dbReference type="Pfam" id="PF03563">
    <property type="entry name" value="Bunya_G2"/>
    <property type="match status" value="1"/>
</dbReference>
<dbReference type="GO" id="GO:0019062">
    <property type="term" value="P:virion attachment to host cell"/>
    <property type="evidence" value="ECO:0007669"/>
    <property type="project" value="UniProtKB-KW"/>
</dbReference>
<evidence type="ECO:0000256" key="15">
    <source>
        <dbReference type="ARBA" id="ARBA00023180"/>
    </source>
</evidence>
<evidence type="ECO:0000259" key="20">
    <source>
        <dbReference type="Pfam" id="PF03557"/>
    </source>
</evidence>
<keyword evidence="14 19" id="KW-0472">Membrane</keyword>
<keyword evidence="13 19" id="KW-1133">Transmembrane helix</keyword>